<evidence type="ECO:0000256" key="1">
    <source>
        <dbReference type="SAM" id="Phobius"/>
    </source>
</evidence>
<dbReference type="AlphaFoldDB" id="A0A1G8EBP9"/>
<evidence type="ECO:0000313" key="2">
    <source>
        <dbReference type="EMBL" id="SDH67140.1"/>
    </source>
</evidence>
<keyword evidence="1" id="KW-0812">Transmembrane</keyword>
<feature type="transmembrane region" description="Helical" evidence="1">
    <location>
        <begin position="35"/>
        <end position="56"/>
    </location>
</feature>
<evidence type="ECO:0000313" key="3">
    <source>
        <dbReference type="Proteomes" id="UP000243588"/>
    </source>
</evidence>
<keyword evidence="3" id="KW-1185">Reference proteome</keyword>
<feature type="transmembrane region" description="Helical" evidence="1">
    <location>
        <begin position="110"/>
        <end position="136"/>
    </location>
</feature>
<dbReference type="Proteomes" id="UP000243588">
    <property type="component" value="Unassembled WGS sequence"/>
</dbReference>
<sequence>MKQIIKNIYKNLLTYYYYNKYENNLEKSRDKAFELTRIICFSAVTIPICLLLVLGYDSYHTYILNKGIMFKLFQYSLGVLLFFLATLFFRKKMEVDFDSITVGGCDESKSVFKCLTFGGMGFIALNITLVFVVQYLL</sequence>
<protein>
    <submittedName>
        <fullName evidence="2">Uncharacterized protein</fullName>
    </submittedName>
</protein>
<feature type="transmembrane region" description="Helical" evidence="1">
    <location>
        <begin position="68"/>
        <end position="89"/>
    </location>
</feature>
<name>A0A1G8EBP9_9FLAO</name>
<dbReference type="RefSeq" id="WP_090408063.1">
    <property type="nucleotide sequence ID" value="NZ_FNDQ01000010.1"/>
</dbReference>
<dbReference type="EMBL" id="FNDQ01000010">
    <property type="protein sequence ID" value="SDH67140.1"/>
    <property type="molecule type" value="Genomic_DNA"/>
</dbReference>
<proteinExistence type="predicted"/>
<gene>
    <name evidence="2" type="ORF">SAMN05421818_11015</name>
</gene>
<keyword evidence="1" id="KW-0472">Membrane</keyword>
<organism evidence="2 3">
    <name type="scientific">Myroides phaeus</name>
    <dbReference type="NCBI Taxonomy" id="702745"/>
    <lineage>
        <taxon>Bacteria</taxon>
        <taxon>Pseudomonadati</taxon>
        <taxon>Bacteroidota</taxon>
        <taxon>Flavobacteriia</taxon>
        <taxon>Flavobacteriales</taxon>
        <taxon>Flavobacteriaceae</taxon>
        <taxon>Myroides</taxon>
    </lineage>
</organism>
<keyword evidence="1" id="KW-1133">Transmembrane helix</keyword>
<reference evidence="3" key="1">
    <citation type="submission" date="2016-10" db="EMBL/GenBank/DDBJ databases">
        <authorList>
            <person name="Varghese N."/>
            <person name="Submissions S."/>
        </authorList>
    </citation>
    <scope>NUCLEOTIDE SEQUENCE [LARGE SCALE GENOMIC DNA]</scope>
    <source>
        <strain evidence="3">DSM 23313</strain>
    </source>
</reference>
<accession>A0A1G8EBP9</accession>